<evidence type="ECO:0000256" key="1">
    <source>
        <dbReference type="ARBA" id="ARBA00022723"/>
    </source>
</evidence>
<evidence type="ECO:0000313" key="6">
    <source>
        <dbReference type="EMBL" id="KAG6441731.1"/>
    </source>
</evidence>
<organism evidence="6 7">
    <name type="scientific">Manduca sexta</name>
    <name type="common">Tobacco hawkmoth</name>
    <name type="synonym">Tobacco hornworm</name>
    <dbReference type="NCBI Taxonomy" id="7130"/>
    <lineage>
        <taxon>Eukaryota</taxon>
        <taxon>Metazoa</taxon>
        <taxon>Ecdysozoa</taxon>
        <taxon>Arthropoda</taxon>
        <taxon>Hexapoda</taxon>
        <taxon>Insecta</taxon>
        <taxon>Pterygota</taxon>
        <taxon>Neoptera</taxon>
        <taxon>Endopterygota</taxon>
        <taxon>Lepidoptera</taxon>
        <taxon>Glossata</taxon>
        <taxon>Ditrysia</taxon>
        <taxon>Bombycoidea</taxon>
        <taxon>Sphingidae</taxon>
        <taxon>Sphinginae</taxon>
        <taxon>Sphingini</taxon>
        <taxon>Manduca</taxon>
    </lineage>
</organism>
<keyword evidence="4" id="KW-0732">Signal</keyword>
<keyword evidence="1" id="KW-0479">Metal-binding</keyword>
<feature type="signal peptide" evidence="4">
    <location>
        <begin position="1"/>
        <end position="19"/>
    </location>
</feature>
<dbReference type="InterPro" id="IPR007588">
    <property type="entry name" value="Znf_FLYWCH"/>
</dbReference>
<dbReference type="Proteomes" id="UP000791440">
    <property type="component" value="Unassembled WGS sequence"/>
</dbReference>
<evidence type="ECO:0000256" key="3">
    <source>
        <dbReference type="ARBA" id="ARBA00022833"/>
    </source>
</evidence>
<sequence length="107" mass="12187">MLINVALPTILSCYWFSAAAPEPTGVEIIKSRCGKELVLFRNFTYCYARKADTLGTTHWRCTSVNSKNCKAKIVLGHGKRVIQMKGKHTHSPVEQDALQRIRIWRNL</sequence>
<evidence type="ECO:0000256" key="2">
    <source>
        <dbReference type="ARBA" id="ARBA00022771"/>
    </source>
</evidence>
<dbReference type="EMBL" id="JH668288">
    <property type="protein sequence ID" value="KAG6441731.1"/>
    <property type="molecule type" value="Genomic_DNA"/>
</dbReference>
<evidence type="ECO:0000256" key="4">
    <source>
        <dbReference type="SAM" id="SignalP"/>
    </source>
</evidence>
<gene>
    <name evidence="6" type="ORF">O3G_MSEX002005</name>
</gene>
<keyword evidence="2" id="KW-0863">Zinc-finger</keyword>
<protein>
    <recommendedName>
        <fullName evidence="5">FLYWCH-type domain-containing protein</fullName>
    </recommendedName>
</protein>
<dbReference type="GO" id="GO:0008270">
    <property type="term" value="F:zinc ion binding"/>
    <property type="evidence" value="ECO:0007669"/>
    <property type="project" value="UniProtKB-KW"/>
</dbReference>
<feature type="chain" id="PRO_5036953671" description="FLYWCH-type domain-containing protein" evidence="4">
    <location>
        <begin position="20"/>
        <end position="107"/>
    </location>
</feature>
<keyword evidence="7" id="KW-1185">Reference proteome</keyword>
<evidence type="ECO:0000259" key="5">
    <source>
        <dbReference type="Pfam" id="PF04500"/>
    </source>
</evidence>
<proteinExistence type="predicted"/>
<dbReference type="Pfam" id="PF04500">
    <property type="entry name" value="FLYWCH"/>
    <property type="match status" value="1"/>
</dbReference>
<name>A0A921YLX1_MANSE</name>
<reference evidence="6" key="1">
    <citation type="journal article" date="2016" name="Insect Biochem. Mol. Biol.">
        <title>Multifaceted biological insights from a draft genome sequence of the tobacco hornworm moth, Manduca sexta.</title>
        <authorList>
            <person name="Kanost M.R."/>
            <person name="Arrese E.L."/>
            <person name="Cao X."/>
            <person name="Chen Y.R."/>
            <person name="Chellapilla S."/>
            <person name="Goldsmith M.R."/>
            <person name="Grosse-Wilde E."/>
            <person name="Heckel D.G."/>
            <person name="Herndon N."/>
            <person name="Jiang H."/>
            <person name="Papanicolaou A."/>
            <person name="Qu J."/>
            <person name="Soulages J.L."/>
            <person name="Vogel H."/>
            <person name="Walters J."/>
            <person name="Waterhouse R.M."/>
            <person name="Ahn S.J."/>
            <person name="Almeida F.C."/>
            <person name="An C."/>
            <person name="Aqrawi P."/>
            <person name="Bretschneider A."/>
            <person name="Bryant W.B."/>
            <person name="Bucks S."/>
            <person name="Chao H."/>
            <person name="Chevignon G."/>
            <person name="Christen J.M."/>
            <person name="Clarke D.F."/>
            <person name="Dittmer N.T."/>
            <person name="Ferguson L.C.F."/>
            <person name="Garavelou S."/>
            <person name="Gordon K.H.J."/>
            <person name="Gunaratna R.T."/>
            <person name="Han Y."/>
            <person name="Hauser F."/>
            <person name="He Y."/>
            <person name="Heidel-Fischer H."/>
            <person name="Hirsh A."/>
            <person name="Hu Y."/>
            <person name="Jiang H."/>
            <person name="Kalra D."/>
            <person name="Klinner C."/>
            <person name="Konig C."/>
            <person name="Kovar C."/>
            <person name="Kroll A.R."/>
            <person name="Kuwar S.S."/>
            <person name="Lee S.L."/>
            <person name="Lehman R."/>
            <person name="Li K."/>
            <person name="Li Z."/>
            <person name="Liang H."/>
            <person name="Lovelace S."/>
            <person name="Lu Z."/>
            <person name="Mansfield J.H."/>
            <person name="McCulloch K.J."/>
            <person name="Mathew T."/>
            <person name="Morton B."/>
            <person name="Muzny D.M."/>
            <person name="Neunemann D."/>
            <person name="Ongeri F."/>
            <person name="Pauchet Y."/>
            <person name="Pu L.L."/>
            <person name="Pyrousis I."/>
            <person name="Rao X.J."/>
            <person name="Redding A."/>
            <person name="Roesel C."/>
            <person name="Sanchez-Gracia A."/>
            <person name="Schaack S."/>
            <person name="Shukla A."/>
            <person name="Tetreau G."/>
            <person name="Wang Y."/>
            <person name="Xiong G.H."/>
            <person name="Traut W."/>
            <person name="Walsh T.K."/>
            <person name="Worley K.C."/>
            <person name="Wu D."/>
            <person name="Wu W."/>
            <person name="Wu Y.Q."/>
            <person name="Zhang X."/>
            <person name="Zou Z."/>
            <person name="Zucker H."/>
            <person name="Briscoe A.D."/>
            <person name="Burmester T."/>
            <person name="Clem R.J."/>
            <person name="Feyereisen R."/>
            <person name="Grimmelikhuijzen C.J.P."/>
            <person name="Hamodrakas S.J."/>
            <person name="Hansson B.S."/>
            <person name="Huguet E."/>
            <person name="Jermiin L.S."/>
            <person name="Lan Q."/>
            <person name="Lehman H.K."/>
            <person name="Lorenzen M."/>
            <person name="Merzendorfer H."/>
            <person name="Michalopoulos I."/>
            <person name="Morton D.B."/>
            <person name="Muthukrishnan S."/>
            <person name="Oakeshott J.G."/>
            <person name="Palmer W."/>
            <person name="Park Y."/>
            <person name="Passarelli A.L."/>
            <person name="Rozas J."/>
            <person name="Schwartz L.M."/>
            <person name="Smith W."/>
            <person name="Southgate A."/>
            <person name="Vilcinskas A."/>
            <person name="Vogt R."/>
            <person name="Wang P."/>
            <person name="Werren J."/>
            <person name="Yu X.Q."/>
            <person name="Zhou J.J."/>
            <person name="Brown S.J."/>
            <person name="Scherer S.E."/>
            <person name="Richards S."/>
            <person name="Blissard G.W."/>
        </authorList>
    </citation>
    <scope>NUCLEOTIDE SEQUENCE</scope>
</reference>
<accession>A0A921YLX1</accession>
<comment type="caution">
    <text evidence="6">The sequence shown here is derived from an EMBL/GenBank/DDBJ whole genome shotgun (WGS) entry which is preliminary data.</text>
</comment>
<feature type="domain" description="FLYWCH-type" evidence="5">
    <location>
        <begin position="29"/>
        <end position="90"/>
    </location>
</feature>
<keyword evidence="3" id="KW-0862">Zinc</keyword>
<reference evidence="6" key="2">
    <citation type="submission" date="2020-12" db="EMBL/GenBank/DDBJ databases">
        <authorList>
            <person name="Kanost M."/>
        </authorList>
    </citation>
    <scope>NUCLEOTIDE SEQUENCE</scope>
</reference>
<dbReference type="AlphaFoldDB" id="A0A921YLX1"/>
<evidence type="ECO:0000313" key="7">
    <source>
        <dbReference type="Proteomes" id="UP000791440"/>
    </source>
</evidence>